<organism evidence="2 3">
    <name type="scientific">Parasponia andersonii</name>
    <name type="common">Sponia andersonii</name>
    <dbReference type="NCBI Taxonomy" id="3476"/>
    <lineage>
        <taxon>Eukaryota</taxon>
        <taxon>Viridiplantae</taxon>
        <taxon>Streptophyta</taxon>
        <taxon>Embryophyta</taxon>
        <taxon>Tracheophyta</taxon>
        <taxon>Spermatophyta</taxon>
        <taxon>Magnoliopsida</taxon>
        <taxon>eudicotyledons</taxon>
        <taxon>Gunneridae</taxon>
        <taxon>Pentapetalae</taxon>
        <taxon>rosids</taxon>
        <taxon>fabids</taxon>
        <taxon>Rosales</taxon>
        <taxon>Cannabaceae</taxon>
        <taxon>Parasponia</taxon>
    </lineage>
</organism>
<proteinExistence type="predicted"/>
<evidence type="ECO:0000313" key="2">
    <source>
        <dbReference type="EMBL" id="PON36928.1"/>
    </source>
</evidence>
<gene>
    <name evidence="2" type="ORF">PanWU01x14_324810</name>
</gene>
<comment type="caution">
    <text evidence="2">The sequence shown here is derived from an EMBL/GenBank/DDBJ whole genome shotgun (WGS) entry which is preliminary data.</text>
</comment>
<name>A0A2P5AK58_PARAD</name>
<accession>A0A2P5AK58</accession>
<reference evidence="3" key="1">
    <citation type="submission" date="2016-06" db="EMBL/GenBank/DDBJ databases">
        <title>Parallel loss of symbiosis genes in relatives of nitrogen-fixing non-legume Parasponia.</title>
        <authorList>
            <person name="Van Velzen R."/>
            <person name="Holmer R."/>
            <person name="Bu F."/>
            <person name="Rutten L."/>
            <person name="Van Zeijl A."/>
            <person name="Liu W."/>
            <person name="Santuari L."/>
            <person name="Cao Q."/>
            <person name="Sharma T."/>
            <person name="Shen D."/>
            <person name="Roswanjaya Y."/>
            <person name="Wardhani T."/>
            <person name="Kalhor M.S."/>
            <person name="Jansen J."/>
            <person name="Van den Hoogen J."/>
            <person name="Gungor B."/>
            <person name="Hartog M."/>
            <person name="Hontelez J."/>
            <person name="Verver J."/>
            <person name="Yang W.-C."/>
            <person name="Schijlen E."/>
            <person name="Repin R."/>
            <person name="Schilthuizen M."/>
            <person name="Schranz E."/>
            <person name="Heidstra R."/>
            <person name="Miyata K."/>
            <person name="Fedorova E."/>
            <person name="Kohlen W."/>
            <person name="Bisseling T."/>
            <person name="Smit S."/>
            <person name="Geurts R."/>
        </authorList>
    </citation>
    <scope>NUCLEOTIDE SEQUENCE [LARGE SCALE GENOMIC DNA]</scope>
    <source>
        <strain evidence="3">cv. WU1-14</strain>
    </source>
</reference>
<sequence>MGHRNPRNQVGTRGQKKKLSLTQVYAIKAKPNHSTHSLKAPCTLRRPLPSTGLEPSLNSHSSPELLVFRIVNVVRNRSQEVEHDGHERCSDRETSGDAAEAERVEIGAVEVMEKEEGDKSEGFGVGGVGAVFTPVVHV</sequence>
<feature type="region of interest" description="Disordered" evidence="1">
    <location>
        <begin position="79"/>
        <end position="100"/>
    </location>
</feature>
<evidence type="ECO:0000256" key="1">
    <source>
        <dbReference type="SAM" id="MobiDB-lite"/>
    </source>
</evidence>
<protein>
    <submittedName>
        <fullName evidence="2">Uncharacterized protein</fullName>
    </submittedName>
</protein>
<feature type="non-terminal residue" evidence="2">
    <location>
        <position position="138"/>
    </location>
</feature>
<dbReference type="AlphaFoldDB" id="A0A2P5AK58"/>
<dbReference type="Proteomes" id="UP000237105">
    <property type="component" value="Unassembled WGS sequence"/>
</dbReference>
<dbReference type="EMBL" id="JXTB01000549">
    <property type="protein sequence ID" value="PON36928.1"/>
    <property type="molecule type" value="Genomic_DNA"/>
</dbReference>
<evidence type="ECO:0000313" key="3">
    <source>
        <dbReference type="Proteomes" id="UP000237105"/>
    </source>
</evidence>
<keyword evidence="3" id="KW-1185">Reference proteome</keyword>